<evidence type="ECO:0000256" key="1">
    <source>
        <dbReference type="SAM" id="SignalP"/>
    </source>
</evidence>
<reference evidence="2" key="1">
    <citation type="submission" date="2021-05" db="EMBL/GenBank/DDBJ databases">
        <authorList>
            <person name="Alioto T."/>
            <person name="Alioto T."/>
            <person name="Gomez Garrido J."/>
        </authorList>
    </citation>
    <scope>NUCLEOTIDE SEQUENCE</scope>
</reference>
<protein>
    <submittedName>
        <fullName evidence="2">Uncharacterized protein</fullName>
    </submittedName>
</protein>
<dbReference type="EMBL" id="HBUF01198312">
    <property type="protein sequence ID" value="CAG6660960.1"/>
    <property type="molecule type" value="Transcribed_RNA"/>
</dbReference>
<sequence>MTIANKIIVLLSLLKYGFCDFSEYKFCVEFFTKTDYEGTQVRVCIGGPVSTIGDCHSYKIGQSWAPAPASAKIPTTVLKSSEIRGITGYTVDLLDIVRRDKSHYIDVYALPDCKGTPTPLNKVCHLDNLELTKYNVYEDLFKYFRPSFGPCNTFLGGRILSFRMYPRYLPRELPLDYYKIKIIFDEGNNSTLETILIQKFPTKKTEDEDSEFEVTLASNVLQLIPIPGLKIVSDVGLVLLKLVEVSDGLENEFAKIANDLVKMTIDGINQESARAMGTDLKVIFDLVVENTKQWNDTRRTEAERSVNADLIYHELFTAFSLIKHNIDPLYKMFPDFAVKPMFSLCTAMSFFIPKMPRWKDEKSNLRLIPLYKTLVNDMRTILQRGRLNKLKVLAPSDRSSTYRLRFAPIYSKIFEEEIKKVKELPYNSSGYIDHKEKLLCIDIGDKDHCTENPCLHDKVSKSTYYEVGVPEDHDIALPSHLLNPLFILKYLSSVKSAKYYIKQCFSGYAKLVRTRFEEAYNGVCNTDL</sequence>
<accession>A0A8D8S307</accession>
<dbReference type="AlphaFoldDB" id="A0A8D8S307"/>
<feature type="chain" id="PRO_5034815946" evidence="1">
    <location>
        <begin position="20"/>
        <end position="528"/>
    </location>
</feature>
<name>A0A8D8S307_9HEMI</name>
<evidence type="ECO:0000313" key="2">
    <source>
        <dbReference type="EMBL" id="CAG6660960.1"/>
    </source>
</evidence>
<organism evidence="2">
    <name type="scientific">Cacopsylla melanoneura</name>
    <dbReference type="NCBI Taxonomy" id="428564"/>
    <lineage>
        <taxon>Eukaryota</taxon>
        <taxon>Metazoa</taxon>
        <taxon>Ecdysozoa</taxon>
        <taxon>Arthropoda</taxon>
        <taxon>Hexapoda</taxon>
        <taxon>Insecta</taxon>
        <taxon>Pterygota</taxon>
        <taxon>Neoptera</taxon>
        <taxon>Paraneoptera</taxon>
        <taxon>Hemiptera</taxon>
        <taxon>Sternorrhyncha</taxon>
        <taxon>Psylloidea</taxon>
        <taxon>Psyllidae</taxon>
        <taxon>Psyllinae</taxon>
        <taxon>Cacopsylla</taxon>
    </lineage>
</organism>
<feature type="signal peptide" evidence="1">
    <location>
        <begin position="1"/>
        <end position="19"/>
    </location>
</feature>
<keyword evidence="1" id="KW-0732">Signal</keyword>
<proteinExistence type="predicted"/>